<dbReference type="EMBL" id="GGEC01074981">
    <property type="protein sequence ID" value="MBX55465.1"/>
    <property type="molecule type" value="Transcribed_RNA"/>
</dbReference>
<sequence>MLWTRSLVSISVTFCSLLFEYASKKSLFSFSNSFHTVEVMTGLMLACLARASMHSSLLILNMMHSSIRWCTM</sequence>
<accession>A0A2P2PLB9</accession>
<reference evidence="1" key="1">
    <citation type="submission" date="2018-02" db="EMBL/GenBank/DDBJ databases">
        <title>Rhizophora mucronata_Transcriptome.</title>
        <authorList>
            <person name="Meera S.P."/>
            <person name="Sreeshan A."/>
            <person name="Augustine A."/>
        </authorList>
    </citation>
    <scope>NUCLEOTIDE SEQUENCE</scope>
    <source>
        <tissue evidence="1">Leaf</tissue>
    </source>
</reference>
<proteinExistence type="predicted"/>
<organism evidence="1">
    <name type="scientific">Rhizophora mucronata</name>
    <name type="common">Asiatic mangrove</name>
    <dbReference type="NCBI Taxonomy" id="61149"/>
    <lineage>
        <taxon>Eukaryota</taxon>
        <taxon>Viridiplantae</taxon>
        <taxon>Streptophyta</taxon>
        <taxon>Embryophyta</taxon>
        <taxon>Tracheophyta</taxon>
        <taxon>Spermatophyta</taxon>
        <taxon>Magnoliopsida</taxon>
        <taxon>eudicotyledons</taxon>
        <taxon>Gunneridae</taxon>
        <taxon>Pentapetalae</taxon>
        <taxon>rosids</taxon>
        <taxon>fabids</taxon>
        <taxon>Malpighiales</taxon>
        <taxon>Rhizophoraceae</taxon>
        <taxon>Rhizophora</taxon>
    </lineage>
</organism>
<evidence type="ECO:0000313" key="1">
    <source>
        <dbReference type="EMBL" id="MBX55465.1"/>
    </source>
</evidence>
<dbReference type="AlphaFoldDB" id="A0A2P2PLB9"/>
<name>A0A2P2PLB9_RHIMU</name>
<protein>
    <submittedName>
        <fullName evidence="1">Uncharacterized protein</fullName>
    </submittedName>
</protein>